<proteinExistence type="predicted"/>
<reference evidence="2 3" key="1">
    <citation type="submission" date="2020-10" db="EMBL/GenBank/DDBJ databases">
        <title>Ramlibacter sp. HM2 16S ribosomal RNA gene Genome sequencing and assembly.</title>
        <authorList>
            <person name="Kang M."/>
        </authorList>
    </citation>
    <scope>NUCLEOTIDE SEQUENCE [LARGE SCALE GENOMIC DNA]</scope>
    <source>
        <strain evidence="2 3">HM2</strain>
    </source>
</reference>
<accession>A0ABR9S8P4</accession>
<dbReference type="EMBL" id="JADDIV010000006">
    <property type="protein sequence ID" value="MBE7369908.1"/>
    <property type="molecule type" value="Genomic_DNA"/>
</dbReference>
<dbReference type="Proteomes" id="UP000806285">
    <property type="component" value="Unassembled WGS sequence"/>
</dbReference>
<keyword evidence="1" id="KW-0378">Hydrolase</keyword>
<dbReference type="PANTHER" id="PTHR47406">
    <property type="entry name" value="COAGULATION FACTOR 5/8 TYPE, C-TERMINAL"/>
    <property type="match status" value="1"/>
</dbReference>
<sequence length="796" mass="88824">MLRRDFIAGLAVGGAAPWTVARTAGRDDASPLHVVQDGKPLVPVVVAADAGKEEKLAGADLVKYVEMMSGARLAVVTWASGTPAPAGPGIFVGQAALAAEPALSARLRDAAKKDPLLYSDAVAVRRVRDRLLVAGNSDRAHYYAVARLLQEWGCRWYMPTAFGEVVPEHRDLSAGALDIVYGSPFEIRHYWLAWRGDATGLADFHRRNFATPRPPWQASHALGRYTKELVPPGKTAFSVPLSDPQTIDHVASRIKPDYAKGVPGISLAIEDGRYVSGSENDAALQAGIIDKYMLAPANTDAMMTLYNGVARKLRDEHPDSPTKILGLAYSNVTLPPQQVLKIEPNVVMWLAPIDIDPNHGMDDLHSTPRQELKGIMYRWADVMQGRLLIRDYDQGQLIWRDLPNPSQHAFAQDVRHYRKAGILGAFTESRGATSTVFLNLFFRLQLLWNPDQDVDALLAEFYPAFYGPAAPAMARYWTAIFKAWQDTTATEHEHFVAPAIYTRALVATLKGHLAEAQRAVAPLRAKPAPGRNEALYLQRMDFTSLSFDIIENYVGLVHASAAENQYARAAEHGEKALAAREKLTAMNPTFTNYRMGEKGPRWLPGEIEQMRALATLTDGTAGTLLARTPLEWAFRRDATDTGLARGWAYTRADLSHWKTAAPRVTEANRKDYPDAWEMLRTDVYMQGQGVRHPDGHSFTGHYWYQADVELDAAQSAGEVHLLFPGLFNECWLYVNGVLVKHRPLREPWWKNDYRFEWDVDVSGRLRPGANLLTLRGLNPHHFGGMFRRPFLYRPRR</sequence>
<evidence type="ECO:0000313" key="3">
    <source>
        <dbReference type="Proteomes" id="UP000806285"/>
    </source>
</evidence>
<keyword evidence="3" id="KW-1185">Reference proteome</keyword>
<organism evidence="2 3">
    <name type="scientific">Ramlibacter pallidus</name>
    <dbReference type="NCBI Taxonomy" id="2780087"/>
    <lineage>
        <taxon>Bacteria</taxon>
        <taxon>Pseudomonadati</taxon>
        <taxon>Pseudomonadota</taxon>
        <taxon>Betaproteobacteria</taxon>
        <taxon>Burkholderiales</taxon>
        <taxon>Comamonadaceae</taxon>
        <taxon>Ramlibacter</taxon>
    </lineage>
</organism>
<dbReference type="Pfam" id="PF16126">
    <property type="entry name" value="DUF4838"/>
    <property type="match status" value="1"/>
</dbReference>
<dbReference type="InterPro" id="IPR029018">
    <property type="entry name" value="Hex-like_dom2"/>
</dbReference>
<evidence type="ECO:0000313" key="2">
    <source>
        <dbReference type="EMBL" id="MBE7369908.1"/>
    </source>
</evidence>
<dbReference type="PANTHER" id="PTHR47406:SF2">
    <property type="entry name" value="ALPHA GLUCURONIDASE N-TERMINAL DOMAIN-CONTAINING PROTEIN"/>
    <property type="match status" value="1"/>
</dbReference>
<dbReference type="RefSeq" id="WP_193678536.1">
    <property type="nucleotide sequence ID" value="NZ_JADDIV010000006.1"/>
</dbReference>
<dbReference type="Gene3D" id="3.30.379.10">
    <property type="entry name" value="Chitobiase/beta-hexosaminidase domain 2-like"/>
    <property type="match status" value="1"/>
</dbReference>
<protein>
    <submittedName>
        <fullName evidence="2">DUF4838 domain-containing protein</fullName>
    </submittedName>
</protein>
<dbReference type="Gene3D" id="2.60.120.260">
    <property type="entry name" value="Galactose-binding domain-like"/>
    <property type="match status" value="1"/>
</dbReference>
<dbReference type="SUPFAM" id="SSF49785">
    <property type="entry name" value="Galactose-binding domain-like"/>
    <property type="match status" value="1"/>
</dbReference>
<dbReference type="InterPro" id="IPR008979">
    <property type="entry name" value="Galactose-bd-like_sf"/>
</dbReference>
<dbReference type="InterPro" id="IPR032287">
    <property type="entry name" value="DUF4838"/>
</dbReference>
<name>A0ABR9S8P4_9BURK</name>
<evidence type="ECO:0000256" key="1">
    <source>
        <dbReference type="ARBA" id="ARBA00022801"/>
    </source>
</evidence>
<gene>
    <name evidence="2" type="ORF">IM787_20255</name>
</gene>
<comment type="caution">
    <text evidence="2">The sequence shown here is derived from an EMBL/GenBank/DDBJ whole genome shotgun (WGS) entry which is preliminary data.</text>
</comment>